<keyword evidence="2" id="KW-1185">Reference proteome</keyword>
<dbReference type="Proteomes" id="UP000467006">
    <property type="component" value="Chromosome"/>
</dbReference>
<evidence type="ECO:0000313" key="1">
    <source>
        <dbReference type="EMBL" id="BBX19605.1"/>
    </source>
</evidence>
<name>A0A7I7K682_9MYCO</name>
<dbReference type="InterPro" id="IPR012347">
    <property type="entry name" value="Ferritin-like"/>
</dbReference>
<dbReference type="EMBL" id="AP022563">
    <property type="protein sequence ID" value="BBX19605.1"/>
    <property type="molecule type" value="Genomic_DNA"/>
</dbReference>
<evidence type="ECO:0000313" key="2">
    <source>
        <dbReference type="Proteomes" id="UP000467006"/>
    </source>
</evidence>
<protein>
    <submittedName>
        <fullName evidence="1">Uncharacterized protein</fullName>
    </submittedName>
</protein>
<dbReference type="AlphaFoldDB" id="A0A7I7K682"/>
<dbReference type="RefSeq" id="WP_098004245.1">
    <property type="nucleotide sequence ID" value="NZ_AP022563.1"/>
</dbReference>
<sequence length="328" mass="34914">MATVKNNEARTNETATLIAQLRTVLDLTHTEIQVAETRVTQARTDAVRRELTENAENARIRAEAIQQAIRDLGGFPDVLGPFLGRAAAAVKALTEQAEPFDEALLGDLALEGQLLDRARYIKALAVGAKNTEVEELATRLITAHSATVEWLTTVLAEDALGGPAALRRTPMQALAGLAVKVVNLPLTWSTRGADRAAEALRSVRPTINDLAERSTRTGDIAARALSGARDSALEAAERITREQGAEDAADAIHAARGATGTLEPGELPISDYDDLTVTEAGNAVKELTDAADIRVIIAYEEAHKNRQRVVSAAQARLAAIAQEVVGIS</sequence>
<dbReference type="OrthoDB" id="3568629at2"/>
<dbReference type="SUPFAM" id="SSF47240">
    <property type="entry name" value="Ferritin-like"/>
    <property type="match status" value="1"/>
</dbReference>
<gene>
    <name evidence="1" type="ORF">MDUV_44650</name>
</gene>
<dbReference type="KEGG" id="mdu:MDUV_44650"/>
<organism evidence="1 2">
    <name type="scientific">Mycolicibacterium duvalii</name>
    <dbReference type="NCBI Taxonomy" id="39688"/>
    <lineage>
        <taxon>Bacteria</taxon>
        <taxon>Bacillati</taxon>
        <taxon>Actinomycetota</taxon>
        <taxon>Actinomycetes</taxon>
        <taxon>Mycobacteriales</taxon>
        <taxon>Mycobacteriaceae</taxon>
        <taxon>Mycolicibacterium</taxon>
    </lineage>
</organism>
<dbReference type="InterPro" id="IPR009078">
    <property type="entry name" value="Ferritin-like_SF"/>
</dbReference>
<accession>A0A7I7K682</accession>
<dbReference type="Gene3D" id="1.20.1260.10">
    <property type="match status" value="1"/>
</dbReference>
<proteinExistence type="predicted"/>
<reference evidence="1 2" key="1">
    <citation type="journal article" date="2019" name="Emerg. Microbes Infect.">
        <title>Comprehensive subspecies identification of 175 nontuberculous mycobacteria species based on 7547 genomic profiles.</title>
        <authorList>
            <person name="Matsumoto Y."/>
            <person name="Kinjo T."/>
            <person name="Motooka D."/>
            <person name="Nabeya D."/>
            <person name="Jung N."/>
            <person name="Uechi K."/>
            <person name="Horii T."/>
            <person name="Iida T."/>
            <person name="Fujita J."/>
            <person name="Nakamura S."/>
        </authorList>
    </citation>
    <scope>NUCLEOTIDE SEQUENCE [LARGE SCALE GENOMIC DNA]</scope>
    <source>
        <strain evidence="1 2">JCM 6396</strain>
    </source>
</reference>